<feature type="region of interest" description="Disordered" evidence="1">
    <location>
        <begin position="181"/>
        <end position="232"/>
    </location>
</feature>
<feature type="compositionally biased region" description="Basic and acidic residues" evidence="1">
    <location>
        <begin position="645"/>
        <end position="655"/>
    </location>
</feature>
<feature type="region of interest" description="Disordered" evidence="1">
    <location>
        <begin position="673"/>
        <end position="693"/>
    </location>
</feature>
<feature type="compositionally biased region" description="Polar residues" evidence="1">
    <location>
        <begin position="181"/>
        <end position="192"/>
    </location>
</feature>
<dbReference type="EMBL" id="JAICCE010000025">
    <property type="protein sequence ID" value="KAG9259724.1"/>
    <property type="molecule type" value="Genomic_DNA"/>
</dbReference>
<evidence type="ECO:0000313" key="3">
    <source>
        <dbReference type="EMBL" id="KAG9259724.1"/>
    </source>
</evidence>
<feature type="compositionally biased region" description="Polar residues" evidence="1">
    <location>
        <begin position="530"/>
        <end position="552"/>
    </location>
</feature>
<evidence type="ECO:0000313" key="6">
    <source>
        <dbReference type="Proteomes" id="UP000752171"/>
    </source>
</evidence>
<dbReference type="AlphaFoldDB" id="A0A8B9H7W5"/>
<name>A0A8B9H7W5_ASTMX</name>
<dbReference type="PANTHER" id="PTHR33775:SF4">
    <property type="entry name" value="CHROMOSOME 4 OPEN READING FRAME 54"/>
    <property type="match status" value="1"/>
</dbReference>
<evidence type="ECO:0000256" key="1">
    <source>
        <dbReference type="SAM" id="MobiDB-lite"/>
    </source>
</evidence>
<reference evidence="3 6" key="1">
    <citation type="submission" date="2021-07" db="EMBL/GenBank/DDBJ databases">
        <authorList>
            <person name="Imarazene B."/>
            <person name="Zahm M."/>
            <person name="Klopp C."/>
            <person name="Cabau C."/>
            <person name="Beille S."/>
            <person name="Jouanno E."/>
            <person name="Castinel A."/>
            <person name="Lluch J."/>
            <person name="Gil L."/>
            <person name="Kuchtly C."/>
            <person name="Lopez Roques C."/>
            <person name="Donnadieu C."/>
            <person name="Parrinello H."/>
            <person name="Journot L."/>
            <person name="Du K."/>
            <person name="Schartl M."/>
            <person name="Retaux S."/>
            <person name="Guiguen Y."/>
        </authorList>
    </citation>
    <scope>NUCLEOTIDE SEQUENCE [LARGE SCALE GENOMIC DNA]</scope>
    <source>
        <strain evidence="3">Pach_M1</strain>
        <tissue evidence="3">Testis</tissue>
    </source>
</reference>
<feature type="region of interest" description="Disordered" evidence="1">
    <location>
        <begin position="1197"/>
        <end position="1230"/>
    </location>
</feature>
<feature type="compositionally biased region" description="Polar residues" evidence="1">
    <location>
        <begin position="681"/>
        <end position="693"/>
    </location>
</feature>
<dbReference type="InterPro" id="IPR027838">
    <property type="entry name" value="DUF4585"/>
</dbReference>
<gene>
    <name evidence="3" type="ORF">AMEX_G27251</name>
</gene>
<feature type="region of interest" description="Disordered" evidence="1">
    <location>
        <begin position="988"/>
        <end position="1095"/>
    </location>
</feature>
<sequence length="1262" mass="138488">METLHMALTLGELAAPLKKKHQEPSLSEEEPESNYADLGETTTAISAGMRTDAAKTVKVTFTGEGNQLAVFRWKDTGETNDSSSTVKSESSAGKEESEELSYTEMRLGSRSQSVDENATPTVDAESHYITTHEIQLTELDHDADCDFGRGPRWDYDDDNLVYSFVDYASFESVNEDGIRAKSTQRMDVQSSRPPKLASVGAPVSTESELCESDKGTSSDESPIKTQDDRLPSTGQVQLAVNACPSTNCPEEEETPRYLMARNATGVFINSFNKDEALREHTRCFIPAPGRQHLASKLRGKDVNEYSSGASSSVSELDDADKEVRNLTAKSFRSLACPYFDAINLRTSSESSVSEHGLSFNRWSAFVDWNYGSMGRERSTLEATKRVEGKNGNAVTVTSQNGSSESTGKIEPRNKFQPERDKANAVTMTETLNVSYNIQSGLGTKHTYSAMGSRGTASLAIAKPARPVHEGANVPCEMDDSTEHTYKKAIFASSLLKNVISKKMQFEQECKMERDQMQHASPCPPAREQDSNINSTDTKGLQRQTSETGSGSVVSLEELGDIMDSASHVSEEEAQSSLCTATAEVKVESPSEARADPCESRKDPLPCSQNSAFKTWNDGEQDSFKLPPENDDKPTEKLASTTKTTATKERESENGKTTKMSHLYVPSSHLQPKVEAGGVHRGTSTPSECNQSGKPQEITIRLHSMKENNSNPFSISSLLTPNIAHPVKSHVVSMSDKAPHFMVRDVRDNKWKLQTPIHQVRDVRKLVKSSYRFVSLENVDNKTGTSVSHEESHPVKKDPDKAHFPSPMVIKCQSVNTSGIAQRAAKGNNEISRESETGRDASQCTRNESMRRVLGAKQTDPKPVRQKVECKLTNQAALEKLKAAVKTMEQLYVFDRNEWKRKTEAPRVVSDSHVLSLITSEEHGMGGKIDSEDDLGKVTNLDLHTEKICVKPAVEIETSKTVTTKRDSIDERCLLGLGSSLGSRTIAAAQQGSRTVQKCSNSGKPSSTKGPLCLKISPPKSRLEEQHRIGTTASETLCKPQHPHPTLSDSENYLTIPVKSRPKEPKHTHQHRPPQSHPPLQRSPVITDSWSPENSTATIVHPHTPHPQMLCITPPTDALAQNTQRKLLLDPTTGQCYLVDTPVPLQPVTQRLYYPESGRYVDVPMSVNPVPVSPVTLSPPYAPPAYFIYPPTLLPTHSHSQPSTYSEGDSTGSRPSGLYFTPPPGVATSSSKPVISITSQQGPRIIAPPSFDGTTMSFVVEHR</sequence>
<feature type="compositionally biased region" description="Polar residues" evidence="1">
    <location>
        <begin position="109"/>
        <end position="120"/>
    </location>
</feature>
<reference evidence="4" key="2">
    <citation type="submission" date="2025-05" db="UniProtKB">
        <authorList>
            <consortium name="Ensembl"/>
        </authorList>
    </citation>
    <scope>IDENTIFICATION</scope>
</reference>
<feature type="compositionally biased region" description="Polar residues" evidence="1">
    <location>
        <begin position="1197"/>
        <end position="1213"/>
    </location>
</feature>
<feature type="compositionally biased region" description="Basic and acidic residues" evidence="1">
    <location>
        <begin position="584"/>
        <end position="603"/>
    </location>
</feature>
<dbReference type="InterPro" id="IPR052303">
    <property type="entry name" value="CEFIP"/>
</dbReference>
<dbReference type="OrthoDB" id="8945866at2759"/>
<feature type="region of interest" description="Disordered" evidence="1">
    <location>
        <begin position="819"/>
        <end position="861"/>
    </location>
</feature>
<evidence type="ECO:0000313" key="5">
    <source>
        <dbReference type="Proteomes" id="UP000694621"/>
    </source>
</evidence>
<feature type="region of interest" description="Disordered" evidence="1">
    <location>
        <begin position="565"/>
        <end position="655"/>
    </location>
</feature>
<feature type="compositionally biased region" description="Polar residues" evidence="1">
    <location>
        <begin position="393"/>
        <end position="406"/>
    </location>
</feature>
<feature type="region of interest" description="Disordered" evidence="1">
    <location>
        <begin position="393"/>
        <end position="413"/>
    </location>
</feature>
<feature type="domain" description="DUF4585" evidence="2">
    <location>
        <begin position="1120"/>
        <end position="1189"/>
    </location>
</feature>
<accession>A0A8B9H7W5</accession>
<feature type="region of interest" description="Disordered" evidence="1">
    <location>
        <begin position="510"/>
        <end position="552"/>
    </location>
</feature>
<dbReference type="Ensembl" id="ENSAMXT00005006724.1">
    <property type="protein sequence ID" value="ENSAMXP00005005917.1"/>
    <property type="gene ID" value="ENSAMXG00005003556.1"/>
</dbReference>
<dbReference type="PANTHER" id="PTHR33775">
    <property type="entry name" value="CARDIAC-ENRICHED FHL2-INTERACTING PROTEIN-RELATED"/>
    <property type="match status" value="1"/>
</dbReference>
<feature type="compositionally biased region" description="Basic and acidic residues" evidence="1">
    <location>
        <begin position="787"/>
        <end position="802"/>
    </location>
</feature>
<feature type="compositionally biased region" description="Polar residues" evidence="1">
    <location>
        <begin position="1083"/>
        <end position="1095"/>
    </location>
</feature>
<feature type="region of interest" description="Disordered" evidence="1">
    <location>
        <begin position="74"/>
        <end position="121"/>
    </location>
</feature>
<evidence type="ECO:0000259" key="2">
    <source>
        <dbReference type="Pfam" id="PF15232"/>
    </source>
</evidence>
<evidence type="ECO:0000313" key="4">
    <source>
        <dbReference type="Ensembl" id="ENSAMXP00005005917.1"/>
    </source>
</evidence>
<feature type="compositionally biased region" description="Basic and acidic residues" evidence="1">
    <location>
        <begin position="211"/>
        <end position="230"/>
    </location>
</feature>
<feature type="region of interest" description="Disordered" evidence="1">
    <location>
        <begin position="13"/>
        <end position="41"/>
    </location>
</feature>
<feature type="compositionally biased region" description="Polar residues" evidence="1">
    <location>
        <begin position="988"/>
        <end position="1008"/>
    </location>
</feature>
<feature type="region of interest" description="Disordered" evidence="1">
    <location>
        <begin position="780"/>
        <end position="802"/>
    </location>
</feature>
<dbReference type="Proteomes" id="UP000694621">
    <property type="component" value="Unplaced"/>
</dbReference>
<dbReference type="Pfam" id="PF15232">
    <property type="entry name" value="DUF4585"/>
    <property type="match status" value="1"/>
</dbReference>
<proteinExistence type="predicted"/>
<dbReference type="Proteomes" id="UP000752171">
    <property type="component" value="Unassembled WGS sequence"/>
</dbReference>
<protein>
    <recommendedName>
        <fullName evidence="2">DUF4585 domain-containing protein</fullName>
    </recommendedName>
</protein>
<organism evidence="4 5">
    <name type="scientific">Astyanax mexicanus</name>
    <name type="common">Blind cave fish</name>
    <name type="synonym">Astyanax fasciatus mexicanus</name>
    <dbReference type="NCBI Taxonomy" id="7994"/>
    <lineage>
        <taxon>Eukaryota</taxon>
        <taxon>Metazoa</taxon>
        <taxon>Chordata</taxon>
        <taxon>Craniata</taxon>
        <taxon>Vertebrata</taxon>
        <taxon>Euteleostomi</taxon>
        <taxon>Actinopterygii</taxon>
        <taxon>Neopterygii</taxon>
        <taxon>Teleostei</taxon>
        <taxon>Ostariophysi</taxon>
        <taxon>Characiformes</taxon>
        <taxon>Characoidei</taxon>
        <taxon>Acestrorhamphidae</taxon>
        <taxon>Acestrorhamphinae</taxon>
        <taxon>Astyanax</taxon>
    </lineage>
</organism>